<dbReference type="InterPro" id="IPR036291">
    <property type="entry name" value="NAD(P)-bd_dom_sf"/>
</dbReference>
<evidence type="ECO:0000313" key="3">
    <source>
        <dbReference type="Proteomes" id="UP000030960"/>
    </source>
</evidence>
<dbReference type="PATRIC" id="fig|1515334.3.peg.2388"/>
<dbReference type="STRING" id="561184.SAMN05216376_11712"/>
<dbReference type="PANTHER" id="PTHR42879">
    <property type="entry name" value="3-OXOACYL-(ACYL-CARRIER-PROTEIN) REDUCTASE"/>
    <property type="match status" value="1"/>
</dbReference>
<dbReference type="PRINTS" id="PR00081">
    <property type="entry name" value="GDHRDH"/>
</dbReference>
<dbReference type="Gene3D" id="3.40.50.720">
    <property type="entry name" value="NAD(P)-binding Rossmann-like Domain"/>
    <property type="match status" value="1"/>
</dbReference>
<accession>A0A0B3RXK8</accession>
<name>A0A0B3RXK8_9RHOB</name>
<comment type="similarity">
    <text evidence="1">Belongs to the short-chain dehydrogenases/reductases (SDR) family.</text>
</comment>
<comment type="caution">
    <text evidence="2">The sequence shown here is derived from an EMBL/GenBank/DDBJ whole genome shotgun (WGS) entry which is preliminary data.</text>
</comment>
<dbReference type="CDD" id="cd05344">
    <property type="entry name" value="BKR_like_SDR_like"/>
    <property type="match status" value="1"/>
</dbReference>
<evidence type="ECO:0000313" key="2">
    <source>
        <dbReference type="EMBL" id="KHQ52827.1"/>
    </source>
</evidence>
<dbReference type="AlphaFoldDB" id="A0A0B3RXK8"/>
<dbReference type="Proteomes" id="UP000030960">
    <property type="component" value="Unassembled WGS sequence"/>
</dbReference>
<organism evidence="2 3">
    <name type="scientific">Mameliella alba</name>
    <dbReference type="NCBI Taxonomy" id="561184"/>
    <lineage>
        <taxon>Bacteria</taxon>
        <taxon>Pseudomonadati</taxon>
        <taxon>Pseudomonadota</taxon>
        <taxon>Alphaproteobacteria</taxon>
        <taxon>Rhodobacterales</taxon>
        <taxon>Roseobacteraceae</taxon>
        <taxon>Mameliella</taxon>
    </lineage>
</organism>
<protein>
    <submittedName>
        <fullName evidence="2">Short-chain dehydrogenase/reductase SDR</fullName>
    </submittedName>
</protein>
<dbReference type="Pfam" id="PF13561">
    <property type="entry name" value="adh_short_C2"/>
    <property type="match status" value="1"/>
</dbReference>
<dbReference type="InterPro" id="IPR002347">
    <property type="entry name" value="SDR_fam"/>
</dbReference>
<proteinExistence type="inferred from homology"/>
<sequence length="262" mass="27538">MSIAIDLTGRRAIVCASSSGLGRGCAEALARAGASVVLNGRDETRLKQTAIDLVSAETGVEVIPVAGDITDPDTQERLLEACPEPDILVNNNGGPPIGDFRTLDRADMEAGLRANMLAPIEMIQRVIDGMAARRFGRIVNITSVTVKMPISGLDLSSGARAGLTSFLAGIARDVAGDNVTINQLMPGYFDTERSRGGLRARAERIGRPIEELAAERLATIPAGRLGAPAEFGHACAFLCSPQAGFITGQNLLMDGGMFRSAF</sequence>
<dbReference type="PANTHER" id="PTHR42879:SF6">
    <property type="entry name" value="NADPH-DEPENDENT REDUCTASE BACG"/>
    <property type="match status" value="1"/>
</dbReference>
<gene>
    <name evidence="2" type="ORF">OA50_02370</name>
</gene>
<dbReference type="InterPro" id="IPR050259">
    <property type="entry name" value="SDR"/>
</dbReference>
<dbReference type="SUPFAM" id="SSF51735">
    <property type="entry name" value="NAD(P)-binding Rossmann-fold domains"/>
    <property type="match status" value="1"/>
</dbReference>
<dbReference type="EMBL" id="JSUQ01000009">
    <property type="protein sequence ID" value="KHQ52827.1"/>
    <property type="molecule type" value="Genomic_DNA"/>
</dbReference>
<keyword evidence="3" id="KW-1185">Reference proteome</keyword>
<reference evidence="2 3" key="1">
    <citation type="submission" date="2014-10" db="EMBL/GenBank/DDBJ databases">
        <title>Genome sequence of Ponticoccus sp. strain UMTAT08 isolated from clonal culture of toxic dinoflagellate Alexandrium tamiyavanichii.</title>
        <authorList>
            <person name="Gan H.Y."/>
            <person name="Muhd D.-D."/>
            <person name="Mohd Noor M.E."/>
            <person name="Yeong Y.S."/>
            <person name="Usup G."/>
        </authorList>
    </citation>
    <scope>NUCLEOTIDE SEQUENCE [LARGE SCALE GENOMIC DNA]</scope>
    <source>
        <strain evidence="2 3">UMTAT08</strain>
    </source>
</reference>
<dbReference type="OrthoDB" id="9804774at2"/>
<evidence type="ECO:0000256" key="1">
    <source>
        <dbReference type="ARBA" id="ARBA00006484"/>
    </source>
</evidence>